<gene>
    <name evidence="4" type="ORF">GCM10009855_12070</name>
</gene>
<dbReference type="PANTHER" id="PTHR43004">
    <property type="entry name" value="TRK SYSTEM POTASSIUM UPTAKE PROTEIN"/>
    <property type="match status" value="1"/>
</dbReference>
<protein>
    <recommendedName>
        <fullName evidence="3">FAD-binding domain-containing protein</fullName>
    </recommendedName>
</protein>
<evidence type="ECO:0000313" key="4">
    <source>
        <dbReference type="EMBL" id="GAA2374404.1"/>
    </source>
</evidence>
<sequence>MAVFNDGIAATEVPEGDIVETDVLIVGSGPGGASAALFLSTLGIPNIVITKYRWTANTPRAHITNQRSMEVFRDMGIEDQVLAEATPHELIGDTVFCTSIAGEEIGRIRTWGTRPDREGDYRLASPCLTVDIPQTYLEPILVRNATVRGTQTRFSTEYLGHSQDENGVTVDVRDRLTGQEYRIRAKYLIGADGARSRVAEDIGLTFEGAMDIAGSMNISKPTSPPWLTIDRVFSTG</sequence>
<keyword evidence="1" id="KW-0285">Flavoprotein</keyword>
<accession>A0ABP5UDM4</accession>
<reference evidence="5" key="1">
    <citation type="journal article" date="2019" name="Int. J. Syst. Evol. Microbiol.">
        <title>The Global Catalogue of Microorganisms (GCM) 10K type strain sequencing project: providing services to taxonomists for standard genome sequencing and annotation.</title>
        <authorList>
            <consortium name="The Broad Institute Genomics Platform"/>
            <consortium name="The Broad Institute Genome Sequencing Center for Infectious Disease"/>
            <person name="Wu L."/>
            <person name="Ma J."/>
        </authorList>
    </citation>
    <scope>NUCLEOTIDE SEQUENCE [LARGE SCALE GENOMIC DNA]</scope>
    <source>
        <strain evidence="5">JCM 16227</strain>
    </source>
</reference>
<evidence type="ECO:0000259" key="3">
    <source>
        <dbReference type="Pfam" id="PF01494"/>
    </source>
</evidence>
<name>A0ABP5UDM4_9ACTN</name>
<keyword evidence="5" id="KW-1185">Reference proteome</keyword>
<organism evidence="4 5">
    <name type="scientific">Gordonia cholesterolivorans</name>
    <dbReference type="NCBI Taxonomy" id="559625"/>
    <lineage>
        <taxon>Bacteria</taxon>
        <taxon>Bacillati</taxon>
        <taxon>Actinomycetota</taxon>
        <taxon>Actinomycetes</taxon>
        <taxon>Mycobacteriales</taxon>
        <taxon>Gordoniaceae</taxon>
        <taxon>Gordonia</taxon>
    </lineage>
</organism>
<evidence type="ECO:0000313" key="5">
    <source>
        <dbReference type="Proteomes" id="UP001501170"/>
    </source>
</evidence>
<dbReference type="SUPFAM" id="SSF51905">
    <property type="entry name" value="FAD/NAD(P)-binding domain"/>
    <property type="match status" value="1"/>
</dbReference>
<evidence type="ECO:0000256" key="1">
    <source>
        <dbReference type="ARBA" id="ARBA00022630"/>
    </source>
</evidence>
<dbReference type="PANTHER" id="PTHR43004:SF8">
    <property type="entry name" value="FAD-BINDING DOMAIN-CONTAINING PROTEIN-RELATED"/>
    <property type="match status" value="1"/>
</dbReference>
<dbReference type="InterPro" id="IPR050641">
    <property type="entry name" value="RIFMO-like"/>
</dbReference>
<dbReference type="Pfam" id="PF01494">
    <property type="entry name" value="FAD_binding_3"/>
    <property type="match status" value="1"/>
</dbReference>
<dbReference type="InterPro" id="IPR036188">
    <property type="entry name" value="FAD/NAD-bd_sf"/>
</dbReference>
<dbReference type="EMBL" id="BAAARB010000004">
    <property type="protein sequence ID" value="GAA2374404.1"/>
    <property type="molecule type" value="Genomic_DNA"/>
</dbReference>
<evidence type="ECO:0000256" key="2">
    <source>
        <dbReference type="ARBA" id="ARBA00022827"/>
    </source>
</evidence>
<dbReference type="InterPro" id="IPR002938">
    <property type="entry name" value="FAD-bd"/>
</dbReference>
<dbReference type="PRINTS" id="PR00420">
    <property type="entry name" value="RNGMNOXGNASE"/>
</dbReference>
<proteinExistence type="predicted"/>
<dbReference type="Proteomes" id="UP001501170">
    <property type="component" value="Unassembled WGS sequence"/>
</dbReference>
<comment type="caution">
    <text evidence="4">The sequence shown here is derived from an EMBL/GenBank/DDBJ whole genome shotgun (WGS) entry which is preliminary data.</text>
</comment>
<keyword evidence="2" id="KW-0274">FAD</keyword>
<dbReference type="Gene3D" id="3.50.50.60">
    <property type="entry name" value="FAD/NAD(P)-binding domain"/>
    <property type="match status" value="1"/>
</dbReference>
<feature type="domain" description="FAD-binding" evidence="3">
    <location>
        <begin position="20"/>
        <end position="219"/>
    </location>
</feature>